<organism evidence="10 11">
    <name type="scientific">Phaseolus coccineus</name>
    <name type="common">Scarlet runner bean</name>
    <name type="synonym">Phaseolus multiflorus</name>
    <dbReference type="NCBI Taxonomy" id="3886"/>
    <lineage>
        <taxon>Eukaryota</taxon>
        <taxon>Viridiplantae</taxon>
        <taxon>Streptophyta</taxon>
        <taxon>Embryophyta</taxon>
        <taxon>Tracheophyta</taxon>
        <taxon>Spermatophyta</taxon>
        <taxon>Magnoliopsida</taxon>
        <taxon>eudicotyledons</taxon>
        <taxon>Gunneridae</taxon>
        <taxon>Pentapetalae</taxon>
        <taxon>rosids</taxon>
        <taxon>fabids</taxon>
        <taxon>Fabales</taxon>
        <taxon>Fabaceae</taxon>
        <taxon>Papilionoideae</taxon>
        <taxon>50 kb inversion clade</taxon>
        <taxon>NPAAA clade</taxon>
        <taxon>indigoferoid/millettioid clade</taxon>
        <taxon>Phaseoleae</taxon>
        <taxon>Phaseolus</taxon>
    </lineage>
</organism>
<evidence type="ECO:0000256" key="1">
    <source>
        <dbReference type="ARBA" id="ARBA00011177"/>
    </source>
</evidence>
<dbReference type="SMART" id="SM01332">
    <property type="entry name" value="Cyclin_C"/>
    <property type="match status" value="1"/>
</dbReference>
<feature type="domain" description="Cyclin-like" evidence="8">
    <location>
        <begin position="220"/>
        <end position="308"/>
    </location>
</feature>
<feature type="transmembrane region" description="Helical" evidence="7">
    <location>
        <begin position="328"/>
        <end position="344"/>
    </location>
</feature>
<dbReference type="InterPro" id="IPR013763">
    <property type="entry name" value="Cyclin-like_dom"/>
</dbReference>
<dbReference type="CDD" id="cd20506">
    <property type="entry name" value="CYCLIN_AtCycA-like_rpt2"/>
    <property type="match status" value="1"/>
</dbReference>
<evidence type="ECO:0000259" key="8">
    <source>
        <dbReference type="SMART" id="SM00385"/>
    </source>
</evidence>
<protein>
    <recommendedName>
        <fullName evidence="5">B-like cyclin</fullName>
    </recommendedName>
</protein>
<comment type="similarity">
    <text evidence="6">Belongs to the cyclin family.</text>
</comment>
<evidence type="ECO:0000313" key="10">
    <source>
        <dbReference type="EMBL" id="KAK7352457.1"/>
    </source>
</evidence>
<comment type="subunit">
    <text evidence="1">Interacts with the CDC2 protein kinase to form a serine/threonine kinase holoenzyme complex also known as maturation promoting factor (MPF). The cyclin subunit imparts substrate specificity to the complex.</text>
</comment>
<evidence type="ECO:0000256" key="2">
    <source>
        <dbReference type="ARBA" id="ARBA00022618"/>
    </source>
</evidence>
<keyword evidence="7" id="KW-0812">Transmembrane</keyword>
<dbReference type="EMBL" id="JAYMYR010000007">
    <property type="protein sequence ID" value="KAK7352457.1"/>
    <property type="molecule type" value="Genomic_DNA"/>
</dbReference>
<dbReference type="FunFam" id="1.10.472.10:FF:000001">
    <property type="entry name" value="G2/mitotic-specific cyclin"/>
    <property type="match status" value="1"/>
</dbReference>
<reference evidence="10 11" key="1">
    <citation type="submission" date="2024-01" db="EMBL/GenBank/DDBJ databases">
        <title>The genomes of 5 underutilized Papilionoideae crops provide insights into root nodulation and disease resistanc.</title>
        <authorList>
            <person name="Jiang F."/>
        </authorList>
    </citation>
    <scope>NUCLEOTIDE SEQUENCE [LARGE SCALE GENOMIC DNA]</scope>
    <source>
        <strain evidence="10">JINMINGXINNONG_FW02</strain>
        <tissue evidence="10">Leaves</tissue>
    </source>
</reference>
<feature type="domain" description="Cyclin-like" evidence="8">
    <location>
        <begin position="123"/>
        <end position="207"/>
    </location>
</feature>
<dbReference type="PROSITE" id="PS00292">
    <property type="entry name" value="CYCLINS"/>
    <property type="match status" value="1"/>
</dbReference>
<keyword evidence="7" id="KW-1133">Transmembrane helix</keyword>
<dbReference type="Proteomes" id="UP001374584">
    <property type="component" value="Unassembled WGS sequence"/>
</dbReference>
<dbReference type="SMART" id="SM00385">
    <property type="entry name" value="CYCLIN"/>
    <property type="match status" value="2"/>
</dbReference>
<dbReference type="Pfam" id="PF02984">
    <property type="entry name" value="Cyclin_C"/>
    <property type="match status" value="1"/>
</dbReference>
<gene>
    <name evidence="10" type="ORF">VNO80_17879</name>
</gene>
<dbReference type="Gene3D" id="1.10.472.10">
    <property type="entry name" value="Cyclin-like"/>
    <property type="match status" value="2"/>
</dbReference>
<dbReference type="InterPro" id="IPR006671">
    <property type="entry name" value="Cyclin_N"/>
</dbReference>
<evidence type="ECO:0000256" key="6">
    <source>
        <dbReference type="RuleBase" id="RU000383"/>
    </source>
</evidence>
<keyword evidence="4" id="KW-0131">Cell cycle</keyword>
<evidence type="ECO:0000256" key="7">
    <source>
        <dbReference type="SAM" id="Phobius"/>
    </source>
</evidence>
<evidence type="ECO:0000256" key="3">
    <source>
        <dbReference type="ARBA" id="ARBA00023127"/>
    </source>
</evidence>
<dbReference type="InterPro" id="IPR048258">
    <property type="entry name" value="Cyclins_cyclin-box"/>
</dbReference>
<dbReference type="PANTHER" id="PTHR10177">
    <property type="entry name" value="CYCLINS"/>
    <property type="match status" value="1"/>
</dbReference>
<dbReference type="InterPro" id="IPR039361">
    <property type="entry name" value="Cyclin"/>
</dbReference>
<accession>A0AAN9QYD2</accession>
<keyword evidence="3 6" id="KW-0195">Cyclin</keyword>
<dbReference type="SUPFAM" id="SSF47954">
    <property type="entry name" value="Cyclin-like"/>
    <property type="match status" value="2"/>
</dbReference>
<evidence type="ECO:0000259" key="9">
    <source>
        <dbReference type="SMART" id="SM01332"/>
    </source>
</evidence>
<evidence type="ECO:0000256" key="4">
    <source>
        <dbReference type="ARBA" id="ARBA00023306"/>
    </source>
</evidence>
<proteinExistence type="inferred from homology"/>
<evidence type="ECO:0000256" key="5">
    <source>
        <dbReference type="ARBA" id="ARBA00032263"/>
    </source>
</evidence>
<dbReference type="AlphaFoldDB" id="A0AAN9QYD2"/>
<sequence>METRAAAKRKATAAVATVVVVEKPHPKRQRVVLGELSNYPNAIVSETQNQCKEKLQCRKNPNLKKPSPAKFTPPSSQIDQPYVSDIYEYLHSMEMQRKRRPMVDYIEKVQREVTVIMRTILVDWLVEVAEEYKLHSDTLHLSVSYIDRFLSVNPVSKSRLQLLGVSSMLIAAKYEEVDPPRVNAFCGITDNTYNKKEVVKMEADILKSLKFEMGNPTVNTFLRRFADVASDNQKAPNLLFEFLSCYLAELSLLDYDCLRILPSIVAASAVFLARFIISPEVHPWTSSLCGCSGYEAVELKECVIILHDLYLSRKAASFKAIREKYKQHKVLIFFIYFVIIYFSSDFDKLSDLKSSTGTVQVRSKLAFSSTCAKSLL</sequence>
<dbReference type="GO" id="GO:0051301">
    <property type="term" value="P:cell division"/>
    <property type="evidence" value="ECO:0007669"/>
    <property type="project" value="UniProtKB-KW"/>
</dbReference>
<feature type="domain" description="Cyclin C-terminal" evidence="9">
    <location>
        <begin position="216"/>
        <end position="334"/>
    </location>
</feature>
<keyword evidence="2" id="KW-0132">Cell division</keyword>
<dbReference type="FunFam" id="1.10.472.10:FF:000220">
    <property type="entry name" value="Cyclin superfamily protein, putative"/>
    <property type="match status" value="1"/>
</dbReference>
<dbReference type="Pfam" id="PF00134">
    <property type="entry name" value="Cyclin_N"/>
    <property type="match status" value="1"/>
</dbReference>
<dbReference type="InterPro" id="IPR036915">
    <property type="entry name" value="Cyclin-like_sf"/>
</dbReference>
<evidence type="ECO:0000313" key="11">
    <source>
        <dbReference type="Proteomes" id="UP001374584"/>
    </source>
</evidence>
<comment type="caution">
    <text evidence="10">The sequence shown here is derived from an EMBL/GenBank/DDBJ whole genome shotgun (WGS) entry which is preliminary data.</text>
</comment>
<keyword evidence="11" id="KW-1185">Reference proteome</keyword>
<dbReference type="InterPro" id="IPR004367">
    <property type="entry name" value="Cyclin_C-dom"/>
</dbReference>
<name>A0AAN9QYD2_PHACN</name>
<keyword evidence="7" id="KW-0472">Membrane</keyword>